<dbReference type="EMBL" id="CM001881">
    <property type="protein sequence ID" value="EOY20796.1"/>
    <property type="molecule type" value="Genomic_DNA"/>
</dbReference>
<protein>
    <submittedName>
        <fullName evidence="1">Uncharacterized protein</fullName>
    </submittedName>
</protein>
<organism evidence="1 2">
    <name type="scientific">Theobroma cacao</name>
    <name type="common">Cacao</name>
    <name type="synonym">Cocoa</name>
    <dbReference type="NCBI Taxonomy" id="3641"/>
    <lineage>
        <taxon>Eukaryota</taxon>
        <taxon>Viridiplantae</taxon>
        <taxon>Streptophyta</taxon>
        <taxon>Embryophyta</taxon>
        <taxon>Tracheophyta</taxon>
        <taxon>Spermatophyta</taxon>
        <taxon>Magnoliopsida</taxon>
        <taxon>eudicotyledons</taxon>
        <taxon>Gunneridae</taxon>
        <taxon>Pentapetalae</taxon>
        <taxon>rosids</taxon>
        <taxon>malvids</taxon>
        <taxon>Malvales</taxon>
        <taxon>Malvaceae</taxon>
        <taxon>Byttnerioideae</taxon>
        <taxon>Theobroma</taxon>
    </lineage>
</organism>
<sequence length="120" mass="13763">MDATELCLVPDVLIPAKFKVPEFEKYDGTKCPMAHITMYCRKMAAQSHDDKSLNNEHEDNLDNDLNIDFEIIPNIDELKNEEEVDSRGSPGTELEFTWISSDSKLVRDGFSPKRRDKSEL</sequence>
<evidence type="ECO:0000313" key="2">
    <source>
        <dbReference type="Proteomes" id="UP000026915"/>
    </source>
</evidence>
<dbReference type="AlphaFoldDB" id="A0A061FUA5"/>
<gene>
    <name evidence="1" type="ORF">TCM_012144</name>
</gene>
<accession>A0A061FUA5</accession>
<dbReference type="Proteomes" id="UP000026915">
    <property type="component" value="Chromosome 3"/>
</dbReference>
<reference evidence="1 2" key="1">
    <citation type="journal article" date="2013" name="Genome Biol.">
        <title>The genome sequence of the most widely cultivated cacao type and its use to identify candidate genes regulating pod color.</title>
        <authorList>
            <person name="Motamayor J.C."/>
            <person name="Mockaitis K."/>
            <person name="Schmutz J."/>
            <person name="Haiminen N."/>
            <person name="Iii D.L."/>
            <person name="Cornejo O."/>
            <person name="Findley S.D."/>
            <person name="Zheng P."/>
            <person name="Utro F."/>
            <person name="Royaert S."/>
            <person name="Saski C."/>
            <person name="Jenkins J."/>
            <person name="Podicheti R."/>
            <person name="Zhao M."/>
            <person name="Scheffler B.E."/>
            <person name="Stack J.C."/>
            <person name="Feltus F.A."/>
            <person name="Mustiga G.M."/>
            <person name="Amores F."/>
            <person name="Phillips W."/>
            <person name="Marelli J.P."/>
            <person name="May G.D."/>
            <person name="Shapiro H."/>
            <person name="Ma J."/>
            <person name="Bustamante C.D."/>
            <person name="Schnell R.J."/>
            <person name="Main D."/>
            <person name="Gilbert D."/>
            <person name="Parida L."/>
            <person name="Kuhn D.N."/>
        </authorList>
    </citation>
    <scope>NUCLEOTIDE SEQUENCE [LARGE SCALE GENOMIC DNA]</scope>
    <source>
        <strain evidence="2">cv. Matina 1-6</strain>
    </source>
</reference>
<proteinExistence type="predicted"/>
<name>A0A061FUA5_THECC</name>
<dbReference type="HOGENOM" id="CLU_2053929_0_0_1"/>
<dbReference type="InParanoid" id="A0A061FUA5"/>
<keyword evidence="2" id="KW-1185">Reference proteome</keyword>
<evidence type="ECO:0000313" key="1">
    <source>
        <dbReference type="EMBL" id="EOY20796.1"/>
    </source>
</evidence>
<dbReference type="Gramene" id="EOY20796">
    <property type="protein sequence ID" value="EOY20796"/>
    <property type="gene ID" value="TCM_012144"/>
</dbReference>